<keyword evidence="1" id="KW-0472">Membrane</keyword>
<proteinExistence type="predicted"/>
<protein>
    <submittedName>
        <fullName evidence="2">Uncharacterized protein</fullName>
    </submittedName>
</protein>
<feature type="transmembrane region" description="Helical" evidence="1">
    <location>
        <begin position="46"/>
        <end position="65"/>
    </location>
</feature>
<organism evidence="2 3">
    <name type="scientific">Aeoliella mucimassa</name>
    <dbReference type="NCBI Taxonomy" id="2527972"/>
    <lineage>
        <taxon>Bacteria</taxon>
        <taxon>Pseudomonadati</taxon>
        <taxon>Planctomycetota</taxon>
        <taxon>Planctomycetia</taxon>
        <taxon>Pirellulales</taxon>
        <taxon>Lacipirellulaceae</taxon>
        <taxon>Aeoliella</taxon>
    </lineage>
</organism>
<feature type="transmembrane region" description="Helical" evidence="1">
    <location>
        <begin position="6"/>
        <end position="25"/>
    </location>
</feature>
<dbReference type="KEGG" id="amuc:Pan181_13900"/>
<evidence type="ECO:0000313" key="3">
    <source>
        <dbReference type="Proteomes" id="UP000315750"/>
    </source>
</evidence>
<dbReference type="Proteomes" id="UP000315750">
    <property type="component" value="Chromosome"/>
</dbReference>
<feature type="transmembrane region" description="Helical" evidence="1">
    <location>
        <begin position="77"/>
        <end position="99"/>
    </location>
</feature>
<keyword evidence="3" id="KW-1185">Reference proteome</keyword>
<dbReference type="EMBL" id="CP036278">
    <property type="protein sequence ID" value="QDU55204.1"/>
    <property type="molecule type" value="Genomic_DNA"/>
</dbReference>
<keyword evidence="1" id="KW-0812">Transmembrane</keyword>
<dbReference type="RefSeq" id="WP_145246088.1">
    <property type="nucleotide sequence ID" value="NZ_CP036278.1"/>
</dbReference>
<dbReference type="AlphaFoldDB" id="A0A518AKK0"/>
<accession>A0A518AKK0</accession>
<feature type="transmembrane region" description="Helical" evidence="1">
    <location>
        <begin position="111"/>
        <end position="139"/>
    </location>
</feature>
<feature type="transmembrane region" description="Helical" evidence="1">
    <location>
        <begin position="151"/>
        <end position="171"/>
    </location>
</feature>
<evidence type="ECO:0000256" key="1">
    <source>
        <dbReference type="SAM" id="Phobius"/>
    </source>
</evidence>
<reference evidence="2 3" key="1">
    <citation type="submission" date="2019-02" db="EMBL/GenBank/DDBJ databases">
        <title>Deep-cultivation of Planctomycetes and their phenomic and genomic characterization uncovers novel biology.</title>
        <authorList>
            <person name="Wiegand S."/>
            <person name="Jogler M."/>
            <person name="Boedeker C."/>
            <person name="Pinto D."/>
            <person name="Vollmers J."/>
            <person name="Rivas-Marin E."/>
            <person name="Kohn T."/>
            <person name="Peeters S.H."/>
            <person name="Heuer A."/>
            <person name="Rast P."/>
            <person name="Oberbeckmann S."/>
            <person name="Bunk B."/>
            <person name="Jeske O."/>
            <person name="Meyerdierks A."/>
            <person name="Storesund J.E."/>
            <person name="Kallscheuer N."/>
            <person name="Luecker S."/>
            <person name="Lage O.M."/>
            <person name="Pohl T."/>
            <person name="Merkel B.J."/>
            <person name="Hornburger P."/>
            <person name="Mueller R.-W."/>
            <person name="Bruemmer F."/>
            <person name="Labrenz M."/>
            <person name="Spormann A.M."/>
            <person name="Op den Camp H."/>
            <person name="Overmann J."/>
            <person name="Amann R."/>
            <person name="Jetten M.S.M."/>
            <person name="Mascher T."/>
            <person name="Medema M.H."/>
            <person name="Devos D.P."/>
            <person name="Kaster A.-K."/>
            <person name="Ovreas L."/>
            <person name="Rohde M."/>
            <person name="Galperin M.Y."/>
            <person name="Jogler C."/>
        </authorList>
    </citation>
    <scope>NUCLEOTIDE SEQUENCE [LARGE SCALE GENOMIC DNA]</scope>
    <source>
        <strain evidence="2 3">Pan181</strain>
    </source>
</reference>
<keyword evidence="1" id="KW-1133">Transmembrane helix</keyword>
<gene>
    <name evidence="2" type="ORF">Pan181_13900</name>
</gene>
<name>A0A518AKK0_9BACT</name>
<evidence type="ECO:0000313" key="2">
    <source>
        <dbReference type="EMBL" id="QDU55204.1"/>
    </source>
</evidence>
<sequence>MLYAIVILAMLALWFVAAYMAWWALICIQINRYFQCVNLIKPRFQLVDLLAVCLTLQVPLVLISLNVRYGSLPTEVVLFFGGIYSLVYLGIAWWGAAALSVIQVRGSLRRGLFIGVLQPLGLGLILASIHVLLFVPFIVYEGEPSDTYVELLMLIGYIFGTYLFCQACNWVRAGSELAHHPSRTTL</sequence>